<organism evidence="4 5">
    <name type="scientific">Knipowitschia caucasica</name>
    <name type="common">Caucasian dwarf goby</name>
    <name type="synonym">Pomatoschistus caucasicus</name>
    <dbReference type="NCBI Taxonomy" id="637954"/>
    <lineage>
        <taxon>Eukaryota</taxon>
        <taxon>Metazoa</taxon>
        <taxon>Chordata</taxon>
        <taxon>Craniata</taxon>
        <taxon>Vertebrata</taxon>
        <taxon>Euteleostomi</taxon>
        <taxon>Actinopterygii</taxon>
        <taxon>Neopterygii</taxon>
        <taxon>Teleostei</taxon>
        <taxon>Neoteleostei</taxon>
        <taxon>Acanthomorphata</taxon>
        <taxon>Gobiaria</taxon>
        <taxon>Gobiiformes</taxon>
        <taxon>Gobioidei</taxon>
        <taxon>Gobiidae</taxon>
        <taxon>Gobiinae</taxon>
        <taxon>Knipowitschia</taxon>
    </lineage>
</organism>
<evidence type="ECO:0000259" key="3">
    <source>
        <dbReference type="PROSITE" id="PS51034"/>
    </source>
</evidence>
<dbReference type="PROSITE" id="PS51034">
    <property type="entry name" value="ZP_2"/>
    <property type="match status" value="1"/>
</dbReference>
<accession>A0AAV2JGL6</accession>
<protein>
    <recommendedName>
        <fullName evidence="3">ZP domain-containing protein</fullName>
    </recommendedName>
</protein>
<keyword evidence="5" id="KW-1185">Reference proteome</keyword>
<dbReference type="Proteomes" id="UP001497482">
    <property type="component" value="Chromosome 12"/>
</dbReference>
<dbReference type="EMBL" id="OZ035834">
    <property type="protein sequence ID" value="CAL1575913.1"/>
    <property type="molecule type" value="Genomic_DNA"/>
</dbReference>
<dbReference type="Gene3D" id="2.60.40.4100">
    <property type="entry name" value="Zona pellucida, ZP-C domain"/>
    <property type="match status" value="1"/>
</dbReference>
<dbReference type="PANTHER" id="PTHR14002:SF54">
    <property type="entry name" value="ZONA PELLUCIDA SPERM-BINDING PROTEIN 2"/>
    <property type="match status" value="1"/>
</dbReference>
<dbReference type="InterPro" id="IPR055355">
    <property type="entry name" value="ZP-C"/>
</dbReference>
<dbReference type="PANTHER" id="PTHR14002">
    <property type="entry name" value="ENDOGLIN/TGF-BETA RECEPTOR TYPE III"/>
    <property type="match status" value="1"/>
</dbReference>
<evidence type="ECO:0000256" key="1">
    <source>
        <dbReference type="ARBA" id="ARBA00022729"/>
    </source>
</evidence>
<gene>
    <name evidence="4" type="ORF">KC01_LOCUS7384</name>
</gene>
<feature type="domain" description="ZP" evidence="3">
    <location>
        <begin position="121"/>
        <end position="365"/>
    </location>
</feature>
<dbReference type="InterPro" id="IPR042235">
    <property type="entry name" value="ZP-C_dom"/>
</dbReference>
<dbReference type="Pfam" id="PF00100">
    <property type="entry name" value="Zona_pellucida"/>
    <property type="match status" value="1"/>
</dbReference>
<dbReference type="SMART" id="SM00241">
    <property type="entry name" value="ZP"/>
    <property type="match status" value="1"/>
</dbReference>
<evidence type="ECO:0000256" key="2">
    <source>
        <dbReference type="ARBA" id="ARBA00023157"/>
    </source>
</evidence>
<proteinExistence type="predicted"/>
<sequence>MLSSFPTVAEGKTRCTEMLNKVAVPSVNISSYITACQELLCHYPEVDNLYCHWVRAYADVAKVHNWQEKTSCSENLCAKHLCGSHEFCTVAPSAEASCYCQKTNTTINGYRQNGKYGPPPTCGADSRTITLLGCLLEEEGINFHGLHLNNPNCTGEVDQYNNVIFNWDSSNSCGEIFEPLSSGFSITQTLENTQSKTVTFENTFSTNISCVYNVDKLLNTFSLNVADGSIEFSYEMNQTFNLSTTLFTDAALIKPLELNTPLSLQQRLWLQVSAPELEGTTMTLVIEESWSTTDNDLHGANRYDLIKDGCPVTSDGTVELVSSGQGGEAVFSFEVFQYMNATSGPYLHTRVGLCVSGNNCTPDCA</sequence>
<dbReference type="AlphaFoldDB" id="A0AAV2JGL6"/>
<keyword evidence="2" id="KW-1015">Disulfide bond</keyword>
<keyword evidence="1" id="KW-0732">Signal</keyword>
<name>A0AAV2JGL6_KNICA</name>
<evidence type="ECO:0000313" key="5">
    <source>
        <dbReference type="Proteomes" id="UP001497482"/>
    </source>
</evidence>
<reference evidence="4 5" key="1">
    <citation type="submission" date="2024-04" db="EMBL/GenBank/DDBJ databases">
        <authorList>
            <person name="Waldvogel A.-M."/>
            <person name="Schoenle A."/>
        </authorList>
    </citation>
    <scope>NUCLEOTIDE SEQUENCE [LARGE SCALE GENOMIC DNA]</scope>
</reference>
<dbReference type="Gene3D" id="2.60.40.3210">
    <property type="entry name" value="Zona pellucida, ZP-N domain"/>
    <property type="match status" value="1"/>
</dbReference>
<dbReference type="InterPro" id="IPR001507">
    <property type="entry name" value="ZP_dom"/>
</dbReference>
<evidence type="ECO:0000313" key="4">
    <source>
        <dbReference type="EMBL" id="CAL1575913.1"/>
    </source>
</evidence>